<dbReference type="InterPro" id="IPR050168">
    <property type="entry name" value="AAA_ATPase_domain"/>
</dbReference>
<dbReference type="SUPFAM" id="SSF52540">
    <property type="entry name" value="P-loop containing nucleoside triphosphate hydrolases"/>
    <property type="match status" value="1"/>
</dbReference>
<dbReference type="EMBL" id="BMAV01016006">
    <property type="protein sequence ID" value="GFY66376.1"/>
    <property type="molecule type" value="Genomic_DNA"/>
</dbReference>
<dbReference type="Gene3D" id="1.10.8.60">
    <property type="match status" value="1"/>
</dbReference>
<dbReference type="GO" id="GO:0034098">
    <property type="term" value="C:VCP-NPL4-UFD1 AAA ATPase complex"/>
    <property type="evidence" value="ECO:0007669"/>
    <property type="project" value="TreeGrafter"/>
</dbReference>
<dbReference type="Pfam" id="PF00004">
    <property type="entry name" value="AAA"/>
    <property type="match status" value="1"/>
</dbReference>
<protein>
    <submittedName>
        <fullName evidence="2">Spermatogenesis-associated protein 5-like protein 1</fullName>
    </submittedName>
</protein>
<organism evidence="2 3">
    <name type="scientific">Trichonephila inaurata madagascariensis</name>
    <dbReference type="NCBI Taxonomy" id="2747483"/>
    <lineage>
        <taxon>Eukaryota</taxon>
        <taxon>Metazoa</taxon>
        <taxon>Ecdysozoa</taxon>
        <taxon>Arthropoda</taxon>
        <taxon>Chelicerata</taxon>
        <taxon>Arachnida</taxon>
        <taxon>Araneae</taxon>
        <taxon>Araneomorphae</taxon>
        <taxon>Entelegynae</taxon>
        <taxon>Araneoidea</taxon>
        <taxon>Nephilidae</taxon>
        <taxon>Trichonephila</taxon>
        <taxon>Trichonephila inaurata</taxon>
    </lineage>
</organism>
<comment type="caution">
    <text evidence="2">The sequence shown here is derived from an EMBL/GenBank/DDBJ whole genome shotgun (WGS) entry which is preliminary data.</text>
</comment>
<dbReference type="GO" id="GO:0005829">
    <property type="term" value="C:cytosol"/>
    <property type="evidence" value="ECO:0007669"/>
    <property type="project" value="TreeGrafter"/>
</dbReference>
<dbReference type="GO" id="GO:0016887">
    <property type="term" value="F:ATP hydrolysis activity"/>
    <property type="evidence" value="ECO:0007669"/>
    <property type="project" value="InterPro"/>
</dbReference>
<dbReference type="Proteomes" id="UP000886998">
    <property type="component" value="Unassembled WGS sequence"/>
</dbReference>
<evidence type="ECO:0000313" key="2">
    <source>
        <dbReference type="EMBL" id="GFY66376.1"/>
    </source>
</evidence>
<dbReference type="InterPro" id="IPR003959">
    <property type="entry name" value="ATPase_AAA_core"/>
</dbReference>
<sequence>IFLGIPTINQHKEILKALTKSYLCEIDYERIAGLIPGFLPCDIVCLIQETINLKTRSIHAKEVSKDNKVICLTTRDFEIALPSISPSVLKTSEWNLRVKPVYWKDIVGVQKIKERLQMSIELPLSHPEIFEKVDLHCPRGVLLFGPPGCCKTTLARGLATECNANFFAANPSQIYSSYVGESEKNIAQLCCVTSLNMIYKQSVML</sequence>
<dbReference type="OrthoDB" id="27435at2759"/>
<feature type="domain" description="ATPase AAA-type core" evidence="1">
    <location>
        <begin position="141"/>
        <end position="189"/>
    </location>
</feature>
<reference evidence="2" key="1">
    <citation type="submission" date="2020-08" db="EMBL/GenBank/DDBJ databases">
        <title>Multicomponent nature underlies the extraordinary mechanical properties of spider dragline silk.</title>
        <authorList>
            <person name="Kono N."/>
            <person name="Nakamura H."/>
            <person name="Mori M."/>
            <person name="Yoshida Y."/>
            <person name="Ohtoshi R."/>
            <person name="Malay A.D."/>
            <person name="Moran D.A.P."/>
            <person name="Tomita M."/>
            <person name="Numata K."/>
            <person name="Arakawa K."/>
        </authorList>
    </citation>
    <scope>NUCLEOTIDE SEQUENCE</scope>
</reference>
<dbReference type="AlphaFoldDB" id="A0A8X6Y866"/>
<accession>A0A8X6Y866</accession>
<keyword evidence="3" id="KW-1185">Reference proteome</keyword>
<dbReference type="GO" id="GO:0097352">
    <property type="term" value="P:autophagosome maturation"/>
    <property type="evidence" value="ECO:0007669"/>
    <property type="project" value="TreeGrafter"/>
</dbReference>
<evidence type="ECO:0000259" key="1">
    <source>
        <dbReference type="Pfam" id="PF00004"/>
    </source>
</evidence>
<dbReference type="GO" id="GO:0051228">
    <property type="term" value="P:mitotic spindle disassembly"/>
    <property type="evidence" value="ECO:0007669"/>
    <property type="project" value="TreeGrafter"/>
</dbReference>
<dbReference type="GO" id="GO:0005524">
    <property type="term" value="F:ATP binding"/>
    <property type="evidence" value="ECO:0007669"/>
    <property type="project" value="InterPro"/>
</dbReference>
<dbReference type="PANTHER" id="PTHR23077:SF194">
    <property type="entry name" value="ATPASE FAMILY GENE 2 PROTEIN HOMOLOG B"/>
    <property type="match status" value="1"/>
</dbReference>
<dbReference type="GO" id="GO:0031593">
    <property type="term" value="F:polyubiquitin modification-dependent protein binding"/>
    <property type="evidence" value="ECO:0007669"/>
    <property type="project" value="TreeGrafter"/>
</dbReference>
<dbReference type="GO" id="GO:0005634">
    <property type="term" value="C:nucleus"/>
    <property type="evidence" value="ECO:0007669"/>
    <property type="project" value="TreeGrafter"/>
</dbReference>
<proteinExistence type="predicted"/>
<dbReference type="GO" id="GO:0030970">
    <property type="term" value="P:retrograde protein transport, ER to cytosol"/>
    <property type="evidence" value="ECO:0007669"/>
    <property type="project" value="TreeGrafter"/>
</dbReference>
<dbReference type="PANTHER" id="PTHR23077">
    <property type="entry name" value="AAA-FAMILY ATPASE"/>
    <property type="match status" value="1"/>
</dbReference>
<gene>
    <name evidence="2" type="primary">SPATA5L1</name>
    <name evidence="2" type="ORF">TNIN_81461</name>
</gene>
<dbReference type="InterPro" id="IPR027417">
    <property type="entry name" value="P-loop_NTPase"/>
</dbReference>
<evidence type="ECO:0000313" key="3">
    <source>
        <dbReference type="Proteomes" id="UP000886998"/>
    </source>
</evidence>
<name>A0A8X6Y866_9ARAC</name>
<feature type="non-terminal residue" evidence="2">
    <location>
        <position position="1"/>
    </location>
</feature>
<dbReference type="Gene3D" id="3.40.50.300">
    <property type="entry name" value="P-loop containing nucleotide triphosphate hydrolases"/>
    <property type="match status" value="1"/>
</dbReference>